<dbReference type="InterPro" id="IPR002123">
    <property type="entry name" value="Plipid/glycerol_acylTrfase"/>
</dbReference>
<evidence type="ECO:0000313" key="6">
    <source>
        <dbReference type="Proteomes" id="UP000734511"/>
    </source>
</evidence>
<dbReference type="SUPFAM" id="SSF69593">
    <property type="entry name" value="Glycerol-3-phosphate (1)-acyltransferase"/>
    <property type="match status" value="1"/>
</dbReference>
<dbReference type="EMBL" id="JAATEJ010000006">
    <property type="protein sequence ID" value="NJP43939.1"/>
    <property type="molecule type" value="Genomic_DNA"/>
</dbReference>
<name>A0ABX0ZJA2_9ACTN</name>
<dbReference type="Pfam" id="PF01553">
    <property type="entry name" value="Acyltransferase"/>
    <property type="match status" value="1"/>
</dbReference>
<gene>
    <name evidence="5" type="ORF">HCN08_11055</name>
</gene>
<dbReference type="SMART" id="SM00563">
    <property type="entry name" value="PlsC"/>
    <property type="match status" value="1"/>
</dbReference>
<dbReference type="PANTHER" id="PTHR10434">
    <property type="entry name" value="1-ACYL-SN-GLYCEROL-3-PHOSPHATE ACYLTRANSFERASE"/>
    <property type="match status" value="1"/>
</dbReference>
<keyword evidence="6" id="KW-1185">Reference proteome</keyword>
<proteinExistence type="predicted"/>
<dbReference type="Proteomes" id="UP000734511">
    <property type="component" value="Unassembled WGS sequence"/>
</dbReference>
<evidence type="ECO:0000259" key="4">
    <source>
        <dbReference type="SMART" id="SM00563"/>
    </source>
</evidence>
<feature type="region of interest" description="Disordered" evidence="3">
    <location>
        <begin position="285"/>
        <end position="310"/>
    </location>
</feature>
<evidence type="ECO:0000256" key="3">
    <source>
        <dbReference type="SAM" id="MobiDB-lite"/>
    </source>
</evidence>
<protein>
    <submittedName>
        <fullName evidence="5">1-acyl-sn-glycerol-3-phosphate acyltransferase</fullName>
    </submittedName>
</protein>
<organism evidence="5 6">
    <name type="scientific">Actinacidiphila epipremni</name>
    <dbReference type="NCBI Taxonomy" id="2053013"/>
    <lineage>
        <taxon>Bacteria</taxon>
        <taxon>Bacillati</taxon>
        <taxon>Actinomycetota</taxon>
        <taxon>Actinomycetes</taxon>
        <taxon>Kitasatosporales</taxon>
        <taxon>Streptomycetaceae</taxon>
        <taxon>Actinacidiphila</taxon>
    </lineage>
</organism>
<dbReference type="CDD" id="cd07989">
    <property type="entry name" value="LPLAT_AGPAT-like"/>
    <property type="match status" value="1"/>
</dbReference>
<keyword evidence="2 5" id="KW-0012">Acyltransferase</keyword>
<comment type="caution">
    <text evidence="5">The sequence shown here is derived from an EMBL/GenBank/DDBJ whole genome shotgun (WGS) entry which is preliminary data.</text>
</comment>
<keyword evidence="1" id="KW-0808">Transferase</keyword>
<dbReference type="PANTHER" id="PTHR10434:SF11">
    <property type="entry name" value="1-ACYL-SN-GLYCEROL-3-PHOSPHATE ACYLTRANSFERASE"/>
    <property type="match status" value="1"/>
</dbReference>
<dbReference type="RefSeq" id="WP_167982798.1">
    <property type="nucleotide sequence ID" value="NZ_JAATEJ010000006.1"/>
</dbReference>
<dbReference type="GO" id="GO:0016746">
    <property type="term" value="F:acyltransferase activity"/>
    <property type="evidence" value="ECO:0007669"/>
    <property type="project" value="UniProtKB-KW"/>
</dbReference>
<accession>A0ABX0ZJA2</accession>
<evidence type="ECO:0000256" key="1">
    <source>
        <dbReference type="ARBA" id="ARBA00022679"/>
    </source>
</evidence>
<evidence type="ECO:0000313" key="5">
    <source>
        <dbReference type="EMBL" id="NJP43939.1"/>
    </source>
</evidence>
<feature type="domain" description="Phospholipid/glycerol acyltransferase" evidence="4">
    <location>
        <begin position="90"/>
        <end position="207"/>
    </location>
</feature>
<evidence type="ECO:0000256" key="2">
    <source>
        <dbReference type="ARBA" id="ARBA00023315"/>
    </source>
</evidence>
<sequence>MRRRGEGVRAGLRLLAHGRDLRGRARVPRSAEQWEEPAEPGRFPTAWARTPVAGAVRYGLQRGLLKPTTWTVVAPQVEGVERLDGLRGPVVFVANHASHLDTPLILGALPPRFARRIAVGAAADYFFDTPWRAALTALALNGFPVERRGGRRLKSLAPELVADGWHLLLFPEGTRSADGWMNRVRAGSAHLCCGYGIPAVPVAVRGSYAAMPRGRGWPVPGRPRVSVRFGDPLLPGPDENAWDFNARLSTAVARLWNEEELGWYGSLRDAREAAVARPAGPAKAGSWRRAWEASRPLPKRHRGPLPEDDA</sequence>
<reference evidence="5 6" key="1">
    <citation type="submission" date="2020-03" db="EMBL/GenBank/DDBJ databases">
        <title>WGS of actinomycetes isolated from Thailand.</title>
        <authorList>
            <person name="Thawai C."/>
        </authorList>
    </citation>
    <scope>NUCLEOTIDE SEQUENCE [LARGE SCALE GENOMIC DNA]</scope>
    <source>
        <strain evidence="5 6">PRB2-1</strain>
    </source>
</reference>